<feature type="chain" id="PRO_5008378946" evidence="2">
    <location>
        <begin position="27"/>
        <end position="330"/>
    </location>
</feature>
<dbReference type="Proteomes" id="UP000092544">
    <property type="component" value="Unassembled WGS sequence"/>
</dbReference>
<dbReference type="SUPFAM" id="SSF53850">
    <property type="entry name" value="Periplasmic binding protein-like II"/>
    <property type="match status" value="1"/>
</dbReference>
<feature type="signal peptide" evidence="2">
    <location>
        <begin position="1"/>
        <end position="26"/>
    </location>
</feature>
<dbReference type="AlphaFoldDB" id="A0A1A8TC27"/>
<reference evidence="3 4" key="1">
    <citation type="submission" date="2016-06" db="EMBL/GenBank/DDBJ databases">
        <authorList>
            <person name="Kjaerup R.B."/>
            <person name="Dalgaard T.S."/>
            <person name="Juul-Madsen H.R."/>
        </authorList>
    </citation>
    <scope>NUCLEOTIDE SEQUENCE [LARGE SCALE GENOMIC DNA]</scope>
    <source>
        <strain evidence="3 4">CECT 8886</strain>
    </source>
</reference>
<organism evidence="3 4">
    <name type="scientific">Marinomonas spartinae</name>
    <dbReference type="NCBI Taxonomy" id="1792290"/>
    <lineage>
        <taxon>Bacteria</taxon>
        <taxon>Pseudomonadati</taxon>
        <taxon>Pseudomonadota</taxon>
        <taxon>Gammaproteobacteria</taxon>
        <taxon>Oceanospirillales</taxon>
        <taxon>Oceanospirillaceae</taxon>
        <taxon>Marinomonas</taxon>
    </lineage>
</organism>
<accession>A0A1A8TC27</accession>
<evidence type="ECO:0000313" key="3">
    <source>
        <dbReference type="EMBL" id="SBS30258.1"/>
    </source>
</evidence>
<evidence type="ECO:0000256" key="2">
    <source>
        <dbReference type="SAM" id="SignalP"/>
    </source>
</evidence>
<evidence type="ECO:0000313" key="4">
    <source>
        <dbReference type="Proteomes" id="UP000092544"/>
    </source>
</evidence>
<comment type="similarity">
    <text evidence="1">Belongs to the UPF0065 (bug) family.</text>
</comment>
<protein>
    <submittedName>
        <fullName evidence="3">Tripartite tricarboxylate transporter family receptor</fullName>
    </submittedName>
</protein>
<dbReference type="CDD" id="cd07012">
    <property type="entry name" value="PBP2_Bug_TTT"/>
    <property type="match status" value="1"/>
</dbReference>
<dbReference type="RefSeq" id="WP_175365290.1">
    <property type="nucleotide sequence ID" value="NZ_FLOB01000003.1"/>
</dbReference>
<dbReference type="EMBL" id="FLOB01000003">
    <property type="protein sequence ID" value="SBS30258.1"/>
    <property type="molecule type" value="Genomic_DNA"/>
</dbReference>
<keyword evidence="4" id="KW-1185">Reference proteome</keyword>
<evidence type="ECO:0000256" key="1">
    <source>
        <dbReference type="ARBA" id="ARBA00006987"/>
    </source>
</evidence>
<dbReference type="Gene3D" id="3.40.190.10">
    <property type="entry name" value="Periplasmic binding protein-like II"/>
    <property type="match status" value="1"/>
</dbReference>
<dbReference type="STRING" id="1792290.MSP8886_01749"/>
<sequence>MLNKISIKSVLISGAVALTLAGQAYAYEPARSAECIAPANPGGGWDFTCRSVGKVLVDQKYIKGNVQTVNMSGAGGGVAFAHTVSKRSKDDNLIVAASTATTTRLAQGQFPGLNASQVKWVGTLGADYGVIAVGKNSKYTSLTQMMDALKKNPGAVKFAGGSASGGWDHLKVLIAAKEAHVTNLPKIRYLAFSGGSEALVQVVGGHIDAFTGDISEVKGFMESGDLRVLAVMSEKRLPAPFNNIPTAKEQGIDAIAPNWRGFYVPGKADPASYAWWVKTMDELYKTQEWKDIMAKNGLMPFHKSGAEFTAFVNKQTKDINTLSKEIGLIR</sequence>
<gene>
    <name evidence="3" type="ORF">MSP8886_01749</name>
</gene>
<dbReference type="Pfam" id="PF03401">
    <property type="entry name" value="TctC"/>
    <property type="match status" value="1"/>
</dbReference>
<dbReference type="InterPro" id="IPR042100">
    <property type="entry name" value="Bug_dom1"/>
</dbReference>
<dbReference type="Gene3D" id="3.40.190.150">
    <property type="entry name" value="Bordetella uptake gene, domain 1"/>
    <property type="match status" value="1"/>
</dbReference>
<dbReference type="PANTHER" id="PTHR42928:SF3">
    <property type="entry name" value="UPF0065 PROTEIN YFLP"/>
    <property type="match status" value="1"/>
</dbReference>
<name>A0A1A8TC27_9GAMM</name>
<dbReference type="PIRSF" id="PIRSF017082">
    <property type="entry name" value="YflP"/>
    <property type="match status" value="1"/>
</dbReference>
<dbReference type="PANTHER" id="PTHR42928">
    <property type="entry name" value="TRICARBOXYLATE-BINDING PROTEIN"/>
    <property type="match status" value="1"/>
</dbReference>
<proteinExistence type="inferred from homology"/>
<keyword evidence="2" id="KW-0732">Signal</keyword>
<keyword evidence="3" id="KW-0675">Receptor</keyword>
<dbReference type="InterPro" id="IPR005064">
    <property type="entry name" value="BUG"/>
</dbReference>